<proteinExistence type="predicted"/>
<protein>
    <recommendedName>
        <fullName evidence="4">C3H1-type domain-containing protein</fullName>
    </recommendedName>
</protein>
<dbReference type="PANTHER" id="PTHR35558:SF1">
    <property type="entry name" value="ENDONUCLEASE_EXONUCLEASE_PHOSPHATASE DOMAIN-CONTAINING PROTEIN"/>
    <property type="match status" value="1"/>
</dbReference>
<feature type="region of interest" description="Disordered" evidence="1">
    <location>
        <begin position="1"/>
        <end position="40"/>
    </location>
</feature>
<name>A0A8W8NNE1_MAGGI</name>
<dbReference type="AlphaFoldDB" id="A0A8W8NNE1"/>
<evidence type="ECO:0000313" key="3">
    <source>
        <dbReference type="Proteomes" id="UP000005408"/>
    </source>
</evidence>
<evidence type="ECO:0000313" key="2">
    <source>
        <dbReference type="EnsemblMetazoa" id="G700.1:cds"/>
    </source>
</evidence>
<organism evidence="2 3">
    <name type="scientific">Magallana gigas</name>
    <name type="common">Pacific oyster</name>
    <name type="synonym">Crassostrea gigas</name>
    <dbReference type="NCBI Taxonomy" id="29159"/>
    <lineage>
        <taxon>Eukaryota</taxon>
        <taxon>Metazoa</taxon>
        <taxon>Spiralia</taxon>
        <taxon>Lophotrochozoa</taxon>
        <taxon>Mollusca</taxon>
        <taxon>Bivalvia</taxon>
        <taxon>Autobranchia</taxon>
        <taxon>Pteriomorphia</taxon>
        <taxon>Ostreida</taxon>
        <taxon>Ostreoidea</taxon>
        <taxon>Ostreidae</taxon>
        <taxon>Magallana</taxon>
    </lineage>
</organism>
<dbReference type="Proteomes" id="UP000005408">
    <property type="component" value="Unassembled WGS sequence"/>
</dbReference>
<accession>A0A8W8NNE1</accession>
<dbReference type="EnsemblMetazoa" id="G700.1">
    <property type="protein sequence ID" value="G700.1:cds"/>
    <property type="gene ID" value="G700"/>
</dbReference>
<evidence type="ECO:0008006" key="4">
    <source>
        <dbReference type="Google" id="ProtNLM"/>
    </source>
</evidence>
<reference evidence="2" key="1">
    <citation type="submission" date="2022-08" db="UniProtKB">
        <authorList>
            <consortium name="EnsemblMetazoa"/>
        </authorList>
    </citation>
    <scope>IDENTIFICATION</scope>
    <source>
        <strain evidence="2">05x7-T-G4-1.051#20</strain>
    </source>
</reference>
<dbReference type="PANTHER" id="PTHR35558">
    <property type="entry name" value="SGNH_HYDRO DOMAIN-CONTAINING PROTEIN"/>
    <property type="match status" value="1"/>
</dbReference>
<sequence length="343" mass="37159">MPPKKRVRRDDVATGGVPPPTEVQMGEKGPKRTRKQSETDTINVLPNIDYELLAKKIVNQQKAAGEKPNIGESVGQPPMVNSVEDTAPVVGEEIPAAATIPAAAAATIPASALGTLLDNVFTGEPAGNLSQSTGSSFACFSSPQIHLSDCVPLRASVSSKLKLNIWNNEFVDLKNLLPTSGDEPLSIVVQAGKIELQQAASHKTPITIHQWTDAFLGDSQASWGPTLVRMYDESFRKIRETSLLPWERVVTELRLKVASMGLKSPTQFQAYNGKQQPFRAKQCYNYNNGQKCNSLPCRFAHTCQACSGPHPRFQCRNMSSKSITSNRNGAGSSNSSKPVKTSQ</sequence>
<feature type="region of interest" description="Disordered" evidence="1">
    <location>
        <begin position="321"/>
        <end position="343"/>
    </location>
</feature>
<evidence type="ECO:0000256" key="1">
    <source>
        <dbReference type="SAM" id="MobiDB-lite"/>
    </source>
</evidence>
<keyword evidence="3" id="KW-1185">Reference proteome</keyword>
<feature type="compositionally biased region" description="Low complexity" evidence="1">
    <location>
        <begin position="325"/>
        <end position="336"/>
    </location>
</feature>